<dbReference type="PANTHER" id="PTHR37301">
    <property type="entry name" value="DNA-BINDING PROTEIN-RELATED"/>
    <property type="match status" value="1"/>
</dbReference>
<sequence>MAIVLRLDRVMADRKISLNELAAKVGISNVNLSNIKTGKISAIRFTTLDAICKVLDCQPGDILEYKREE</sequence>
<proteinExistence type="predicted"/>
<reference evidence="2 3" key="1">
    <citation type="submission" date="2018-03" db="EMBL/GenBank/DDBJ databases">
        <title>Aerobic endospore-forming bacteria genome sequencing and assembly.</title>
        <authorList>
            <person name="Cavalcante D.A."/>
            <person name="Driks A."/>
            <person name="Putonti C."/>
            <person name="De-Souza M.T."/>
        </authorList>
    </citation>
    <scope>NUCLEOTIDE SEQUENCE [LARGE SCALE GENOMIC DNA]</scope>
    <source>
        <strain evidence="2 3">SDF0028</strain>
    </source>
</reference>
<dbReference type="EMBL" id="SADY01000009">
    <property type="protein sequence ID" value="TQR41768.1"/>
    <property type="molecule type" value="Genomic_DNA"/>
</dbReference>
<evidence type="ECO:0000313" key="2">
    <source>
        <dbReference type="EMBL" id="TQR41768.1"/>
    </source>
</evidence>
<dbReference type="RefSeq" id="WP_142546125.1">
    <property type="nucleotide sequence ID" value="NZ_SADY01000009.1"/>
</dbReference>
<feature type="domain" description="HTH cro/C1-type" evidence="1">
    <location>
        <begin position="7"/>
        <end position="62"/>
    </location>
</feature>
<dbReference type="SUPFAM" id="SSF47413">
    <property type="entry name" value="lambda repressor-like DNA-binding domains"/>
    <property type="match status" value="1"/>
</dbReference>
<dbReference type="Gene3D" id="1.10.260.40">
    <property type="entry name" value="lambda repressor-like DNA-binding domains"/>
    <property type="match status" value="1"/>
</dbReference>
<evidence type="ECO:0000313" key="3">
    <source>
        <dbReference type="Proteomes" id="UP000316208"/>
    </source>
</evidence>
<organism evidence="2 3">
    <name type="scientific">Paenibacillus popilliae</name>
    <name type="common">Bacillus popilliae</name>
    <dbReference type="NCBI Taxonomy" id="78057"/>
    <lineage>
        <taxon>Bacteria</taxon>
        <taxon>Bacillati</taxon>
        <taxon>Bacillota</taxon>
        <taxon>Bacilli</taxon>
        <taxon>Bacillales</taxon>
        <taxon>Paenibacillaceae</taxon>
        <taxon>Paenibacillus</taxon>
    </lineage>
</organism>
<dbReference type="InterPro" id="IPR001387">
    <property type="entry name" value="Cro/C1-type_HTH"/>
</dbReference>
<keyword evidence="3" id="KW-1185">Reference proteome</keyword>
<evidence type="ECO:0000259" key="1">
    <source>
        <dbReference type="PROSITE" id="PS50943"/>
    </source>
</evidence>
<dbReference type="CDD" id="cd00093">
    <property type="entry name" value="HTH_XRE"/>
    <property type="match status" value="1"/>
</dbReference>
<comment type="caution">
    <text evidence="2">The sequence shown here is derived from an EMBL/GenBank/DDBJ whole genome shotgun (WGS) entry which is preliminary data.</text>
</comment>
<dbReference type="Pfam" id="PF13443">
    <property type="entry name" value="HTH_26"/>
    <property type="match status" value="1"/>
</dbReference>
<dbReference type="SMART" id="SM00530">
    <property type="entry name" value="HTH_XRE"/>
    <property type="match status" value="1"/>
</dbReference>
<dbReference type="PANTHER" id="PTHR37301:SF1">
    <property type="entry name" value="DNA-BINDING PROTEIN"/>
    <property type="match status" value="1"/>
</dbReference>
<protein>
    <submittedName>
        <fullName evidence="2">Transcriptional regulator</fullName>
    </submittedName>
</protein>
<dbReference type="PROSITE" id="PS50943">
    <property type="entry name" value="HTH_CROC1"/>
    <property type="match status" value="1"/>
</dbReference>
<gene>
    <name evidence="2" type="ORF">C7Y44_24940</name>
</gene>
<dbReference type="InterPro" id="IPR010982">
    <property type="entry name" value="Lambda_DNA-bd_dom_sf"/>
</dbReference>
<accession>A0ABY3AJ47</accession>
<name>A0ABY3AJ47_PAEPP</name>
<dbReference type="Proteomes" id="UP000316208">
    <property type="component" value="Unassembled WGS sequence"/>
</dbReference>